<comment type="caution">
    <text evidence="1">The sequence shown here is derived from an EMBL/GenBank/DDBJ whole genome shotgun (WGS) entry which is preliminary data.</text>
</comment>
<evidence type="ECO:0000313" key="1">
    <source>
        <dbReference type="EMBL" id="MBB5871836.1"/>
    </source>
</evidence>
<accession>A0A841BWF7</accession>
<dbReference type="EMBL" id="JACHMN010000002">
    <property type="protein sequence ID" value="MBB5871836.1"/>
    <property type="molecule type" value="Genomic_DNA"/>
</dbReference>
<name>A0A841BWF7_9ACTN</name>
<evidence type="ECO:0000313" key="2">
    <source>
        <dbReference type="Proteomes" id="UP000587527"/>
    </source>
</evidence>
<dbReference type="Proteomes" id="UP000587527">
    <property type="component" value="Unassembled WGS sequence"/>
</dbReference>
<keyword evidence="2" id="KW-1185">Reference proteome</keyword>
<reference evidence="1 2" key="1">
    <citation type="submission" date="2020-08" db="EMBL/GenBank/DDBJ databases">
        <title>Sequencing the genomes of 1000 actinobacteria strains.</title>
        <authorList>
            <person name="Klenk H.-P."/>
        </authorList>
    </citation>
    <scope>NUCLEOTIDE SEQUENCE [LARGE SCALE GENOMIC DNA]</scope>
    <source>
        <strain evidence="1 2">DSM 45362</strain>
    </source>
</reference>
<proteinExistence type="predicted"/>
<dbReference type="AlphaFoldDB" id="A0A841BWF7"/>
<organism evidence="1 2">
    <name type="scientific">Allocatelliglobosispora scoriae</name>
    <dbReference type="NCBI Taxonomy" id="643052"/>
    <lineage>
        <taxon>Bacteria</taxon>
        <taxon>Bacillati</taxon>
        <taxon>Actinomycetota</taxon>
        <taxon>Actinomycetes</taxon>
        <taxon>Micromonosporales</taxon>
        <taxon>Micromonosporaceae</taxon>
        <taxon>Allocatelliglobosispora</taxon>
    </lineage>
</organism>
<sequence>MRPLDVRMPVPAPHALIVSARARPRSRFAAKRAGGQAMIAATLHELVLKTR</sequence>
<protein>
    <submittedName>
        <fullName evidence="1">Uncharacterized protein</fullName>
    </submittedName>
</protein>
<gene>
    <name evidence="1" type="ORF">F4553_005215</name>
</gene>